<dbReference type="EMBL" id="BARW01004397">
    <property type="protein sequence ID" value="GAI62672.1"/>
    <property type="molecule type" value="Genomic_DNA"/>
</dbReference>
<accession>X1Q2B3</accession>
<keyword evidence="1" id="KW-0812">Transmembrane</keyword>
<organism evidence="2">
    <name type="scientific">marine sediment metagenome</name>
    <dbReference type="NCBI Taxonomy" id="412755"/>
    <lineage>
        <taxon>unclassified sequences</taxon>
        <taxon>metagenomes</taxon>
        <taxon>ecological metagenomes</taxon>
    </lineage>
</organism>
<feature type="transmembrane region" description="Helical" evidence="1">
    <location>
        <begin position="134"/>
        <end position="153"/>
    </location>
</feature>
<feature type="transmembrane region" description="Helical" evidence="1">
    <location>
        <begin position="46"/>
        <end position="63"/>
    </location>
</feature>
<feature type="transmembrane region" description="Helical" evidence="1">
    <location>
        <begin position="69"/>
        <end position="89"/>
    </location>
</feature>
<dbReference type="InterPro" id="IPR036259">
    <property type="entry name" value="MFS_trans_sf"/>
</dbReference>
<keyword evidence="1" id="KW-0472">Membrane</keyword>
<name>X1Q2B3_9ZZZZ</name>
<proteinExistence type="predicted"/>
<sequence length="162" mass="18422">MGQRISNKMNSRINKIMVKNRYKWDVKDDNQDELLYAFKLSNRKKIIAITVGLYAVLTFLMAISDFLFFIIIQGIMLVIVGVMMLNYASLMITISNNGKYKTLTYQCFKIAYALSCVIFIPFGTYLSAFVPIETLIIIAGMLSSLALAPLILLKVKPKKKLF</sequence>
<reference evidence="2" key="1">
    <citation type="journal article" date="2014" name="Front. Microbiol.">
        <title>High frequency of phylogenetically diverse reductive dehalogenase-homologous genes in deep subseafloor sedimentary metagenomes.</title>
        <authorList>
            <person name="Kawai M."/>
            <person name="Futagami T."/>
            <person name="Toyoda A."/>
            <person name="Takaki Y."/>
            <person name="Nishi S."/>
            <person name="Hori S."/>
            <person name="Arai W."/>
            <person name="Tsubouchi T."/>
            <person name="Morono Y."/>
            <person name="Uchiyama I."/>
            <person name="Ito T."/>
            <person name="Fujiyama A."/>
            <person name="Inagaki F."/>
            <person name="Takami H."/>
        </authorList>
    </citation>
    <scope>NUCLEOTIDE SEQUENCE</scope>
    <source>
        <strain evidence="2">Expedition CK06-06</strain>
    </source>
</reference>
<evidence type="ECO:0000256" key="1">
    <source>
        <dbReference type="SAM" id="Phobius"/>
    </source>
</evidence>
<evidence type="ECO:0000313" key="2">
    <source>
        <dbReference type="EMBL" id="GAI62672.1"/>
    </source>
</evidence>
<feature type="transmembrane region" description="Helical" evidence="1">
    <location>
        <begin position="110"/>
        <end position="128"/>
    </location>
</feature>
<evidence type="ECO:0008006" key="3">
    <source>
        <dbReference type="Google" id="ProtNLM"/>
    </source>
</evidence>
<gene>
    <name evidence="2" type="ORF">S12H4_10337</name>
</gene>
<protein>
    <recommendedName>
        <fullName evidence="3">Major facilitator superfamily (MFS) profile domain-containing protein</fullName>
    </recommendedName>
</protein>
<comment type="caution">
    <text evidence="2">The sequence shown here is derived from an EMBL/GenBank/DDBJ whole genome shotgun (WGS) entry which is preliminary data.</text>
</comment>
<dbReference type="SUPFAM" id="SSF103473">
    <property type="entry name" value="MFS general substrate transporter"/>
    <property type="match status" value="1"/>
</dbReference>
<keyword evidence="1" id="KW-1133">Transmembrane helix</keyword>
<dbReference type="AlphaFoldDB" id="X1Q2B3"/>